<evidence type="ECO:0000313" key="2">
    <source>
        <dbReference type="EMBL" id="MFD0999137.1"/>
    </source>
</evidence>
<accession>A0ABW3JYT2</accession>
<proteinExistence type="predicted"/>
<evidence type="ECO:0000313" key="3">
    <source>
        <dbReference type="Proteomes" id="UP001597112"/>
    </source>
</evidence>
<feature type="coiled-coil region" evidence="1">
    <location>
        <begin position="11"/>
        <end position="45"/>
    </location>
</feature>
<sequence>MKLDNLSDLDRENLLLMIAVLQEKLKRKNDQLHRTQIKLNTAKGKLTRMKDTVAYQRKRLLELYQ</sequence>
<protein>
    <recommendedName>
        <fullName evidence="4">50S ribosomal protein L29</fullName>
    </recommendedName>
</protein>
<reference evidence="3" key="1">
    <citation type="journal article" date="2019" name="Int. J. Syst. Evol. Microbiol.">
        <title>The Global Catalogue of Microorganisms (GCM) 10K type strain sequencing project: providing services to taxonomists for standard genome sequencing and annotation.</title>
        <authorList>
            <consortium name="The Broad Institute Genomics Platform"/>
            <consortium name="The Broad Institute Genome Sequencing Center for Infectious Disease"/>
            <person name="Wu L."/>
            <person name="Ma J."/>
        </authorList>
    </citation>
    <scope>NUCLEOTIDE SEQUENCE [LARGE SCALE GENOMIC DNA]</scope>
    <source>
        <strain evidence="3">CCUG 58938</strain>
    </source>
</reference>
<dbReference type="RefSeq" id="WP_377577046.1">
    <property type="nucleotide sequence ID" value="NZ_JBHTKA010000001.1"/>
</dbReference>
<organism evidence="2 3">
    <name type="scientific">Ohtaekwangia kribbensis</name>
    <dbReference type="NCBI Taxonomy" id="688913"/>
    <lineage>
        <taxon>Bacteria</taxon>
        <taxon>Pseudomonadati</taxon>
        <taxon>Bacteroidota</taxon>
        <taxon>Cytophagia</taxon>
        <taxon>Cytophagales</taxon>
        <taxon>Fulvivirgaceae</taxon>
        <taxon>Ohtaekwangia</taxon>
    </lineage>
</organism>
<keyword evidence="3" id="KW-1185">Reference proteome</keyword>
<dbReference type="Proteomes" id="UP001597112">
    <property type="component" value="Unassembled WGS sequence"/>
</dbReference>
<evidence type="ECO:0008006" key="4">
    <source>
        <dbReference type="Google" id="ProtNLM"/>
    </source>
</evidence>
<evidence type="ECO:0000256" key="1">
    <source>
        <dbReference type="SAM" id="Coils"/>
    </source>
</evidence>
<comment type="caution">
    <text evidence="2">The sequence shown here is derived from an EMBL/GenBank/DDBJ whole genome shotgun (WGS) entry which is preliminary data.</text>
</comment>
<name>A0ABW3JYT2_9BACT</name>
<keyword evidence="1" id="KW-0175">Coiled coil</keyword>
<dbReference type="EMBL" id="JBHTKA010000001">
    <property type="protein sequence ID" value="MFD0999137.1"/>
    <property type="molecule type" value="Genomic_DNA"/>
</dbReference>
<gene>
    <name evidence="2" type="ORF">ACFQ21_07455</name>
</gene>